<gene>
    <name evidence="1" type="ORF">SAMN05216270_108202</name>
</gene>
<keyword evidence="2" id="KW-1185">Reference proteome</keyword>
<evidence type="ECO:0008006" key="3">
    <source>
        <dbReference type="Google" id="ProtNLM"/>
    </source>
</evidence>
<name>A0A1G6Y8X7_9ACTN</name>
<sequence>MSRRARIRKHPYYFRNRMWSREEIEDLGTTCPLLTAAEILSISRNAAYIHVEAGTFPVKVVRIGNRLRVVVPELVELLFGADERAEVQR</sequence>
<dbReference type="STRING" id="58114.SAMN05216270_108202"/>
<dbReference type="AlphaFoldDB" id="A0A1G6Y8X7"/>
<dbReference type="EMBL" id="FNAD01000008">
    <property type="protein sequence ID" value="SDD86800.1"/>
    <property type="molecule type" value="Genomic_DNA"/>
</dbReference>
<dbReference type="RefSeq" id="WP_143014922.1">
    <property type="nucleotide sequence ID" value="NZ_FNAD01000008.1"/>
</dbReference>
<evidence type="ECO:0000313" key="1">
    <source>
        <dbReference type="EMBL" id="SDD86800.1"/>
    </source>
</evidence>
<proteinExistence type="predicted"/>
<organism evidence="1 2">
    <name type="scientific">Glycomyces harbinensis</name>
    <dbReference type="NCBI Taxonomy" id="58114"/>
    <lineage>
        <taxon>Bacteria</taxon>
        <taxon>Bacillati</taxon>
        <taxon>Actinomycetota</taxon>
        <taxon>Actinomycetes</taxon>
        <taxon>Glycomycetales</taxon>
        <taxon>Glycomycetaceae</taxon>
        <taxon>Glycomyces</taxon>
    </lineage>
</organism>
<evidence type="ECO:0000313" key="2">
    <source>
        <dbReference type="Proteomes" id="UP000198949"/>
    </source>
</evidence>
<dbReference type="Proteomes" id="UP000198949">
    <property type="component" value="Unassembled WGS sequence"/>
</dbReference>
<accession>A0A1G6Y8X7</accession>
<reference evidence="2" key="1">
    <citation type="submission" date="2016-10" db="EMBL/GenBank/DDBJ databases">
        <authorList>
            <person name="Varghese N."/>
            <person name="Submissions S."/>
        </authorList>
    </citation>
    <scope>NUCLEOTIDE SEQUENCE [LARGE SCALE GENOMIC DNA]</scope>
    <source>
        <strain evidence="2">CGMCC 4.3516</strain>
    </source>
</reference>
<protein>
    <recommendedName>
        <fullName evidence="3">Helix-turn-helix domain-containing protein</fullName>
    </recommendedName>
</protein>
<dbReference type="OrthoDB" id="3541350at2"/>